<dbReference type="AlphaFoldDB" id="A0A5A7R2C2"/>
<dbReference type="EMBL" id="BKCP01009404">
    <property type="protein sequence ID" value="GER50897.1"/>
    <property type="molecule type" value="Genomic_DNA"/>
</dbReference>
<keyword evidence="2" id="KW-1185">Reference proteome</keyword>
<comment type="caution">
    <text evidence="1">The sequence shown here is derived from an EMBL/GenBank/DDBJ whole genome shotgun (WGS) entry which is preliminary data.</text>
</comment>
<dbReference type="Proteomes" id="UP000325081">
    <property type="component" value="Unassembled WGS sequence"/>
</dbReference>
<accession>A0A5A7R2C2</accession>
<evidence type="ECO:0000313" key="2">
    <source>
        <dbReference type="Proteomes" id="UP000325081"/>
    </source>
</evidence>
<reference evidence="2" key="1">
    <citation type="journal article" date="2019" name="Curr. Biol.">
        <title>Genome Sequence of Striga asiatica Provides Insight into the Evolution of Plant Parasitism.</title>
        <authorList>
            <person name="Yoshida S."/>
            <person name="Kim S."/>
            <person name="Wafula E.K."/>
            <person name="Tanskanen J."/>
            <person name="Kim Y.M."/>
            <person name="Honaas L."/>
            <person name="Yang Z."/>
            <person name="Spallek T."/>
            <person name="Conn C.E."/>
            <person name="Ichihashi Y."/>
            <person name="Cheong K."/>
            <person name="Cui S."/>
            <person name="Der J.P."/>
            <person name="Gundlach H."/>
            <person name="Jiao Y."/>
            <person name="Hori C."/>
            <person name="Ishida J.K."/>
            <person name="Kasahara H."/>
            <person name="Kiba T."/>
            <person name="Kim M.S."/>
            <person name="Koo N."/>
            <person name="Laohavisit A."/>
            <person name="Lee Y.H."/>
            <person name="Lumba S."/>
            <person name="McCourt P."/>
            <person name="Mortimer J.C."/>
            <person name="Mutuku J.M."/>
            <person name="Nomura T."/>
            <person name="Sasaki-Sekimoto Y."/>
            <person name="Seto Y."/>
            <person name="Wang Y."/>
            <person name="Wakatake T."/>
            <person name="Sakakibara H."/>
            <person name="Demura T."/>
            <person name="Yamaguchi S."/>
            <person name="Yoneyama K."/>
            <person name="Manabe R.I."/>
            <person name="Nelson D.C."/>
            <person name="Schulman A.H."/>
            <person name="Timko M.P."/>
            <person name="dePamphilis C.W."/>
            <person name="Choi D."/>
            <person name="Shirasu K."/>
        </authorList>
    </citation>
    <scope>NUCLEOTIDE SEQUENCE [LARGE SCALE GENOMIC DNA]</scope>
    <source>
        <strain evidence="2">cv. UVA1</strain>
    </source>
</reference>
<sequence length="195" mass="21187">MASTALAASSIFLAAWSLISAILMLSLVRSISAIAFTTSYLEASVILLNSSASKLANSLSSYFCICILVLPSKILSSRSLWLRDSREAWIVARSVDVRLRFRLAWFSSMNVGVGETAEYGSVELLSGVGAEEEDNSGMMRSSFKLSSNFFAESSSFRTLWVCCSFMIRSLSNSIASSSILDMSNGSLLSCCHYVK</sequence>
<protein>
    <submittedName>
        <fullName evidence="1">Tetratricopeptide repeat protein</fullName>
    </submittedName>
</protein>
<evidence type="ECO:0000313" key="1">
    <source>
        <dbReference type="EMBL" id="GER50897.1"/>
    </source>
</evidence>
<gene>
    <name evidence="1" type="ORF">STAS_28225</name>
</gene>
<proteinExistence type="predicted"/>
<name>A0A5A7R2C2_STRAF</name>
<organism evidence="1 2">
    <name type="scientific">Striga asiatica</name>
    <name type="common">Asiatic witchweed</name>
    <name type="synonym">Buchnera asiatica</name>
    <dbReference type="NCBI Taxonomy" id="4170"/>
    <lineage>
        <taxon>Eukaryota</taxon>
        <taxon>Viridiplantae</taxon>
        <taxon>Streptophyta</taxon>
        <taxon>Embryophyta</taxon>
        <taxon>Tracheophyta</taxon>
        <taxon>Spermatophyta</taxon>
        <taxon>Magnoliopsida</taxon>
        <taxon>eudicotyledons</taxon>
        <taxon>Gunneridae</taxon>
        <taxon>Pentapetalae</taxon>
        <taxon>asterids</taxon>
        <taxon>lamiids</taxon>
        <taxon>Lamiales</taxon>
        <taxon>Orobanchaceae</taxon>
        <taxon>Buchnereae</taxon>
        <taxon>Striga</taxon>
    </lineage>
</organism>